<feature type="transmembrane region" description="Helical" evidence="7">
    <location>
        <begin position="222"/>
        <end position="246"/>
    </location>
</feature>
<dbReference type="InterPro" id="IPR036259">
    <property type="entry name" value="MFS_trans_sf"/>
</dbReference>
<feature type="transmembrane region" description="Helical" evidence="7">
    <location>
        <begin position="417"/>
        <end position="439"/>
    </location>
</feature>
<keyword evidence="4 7" id="KW-1133">Transmembrane helix</keyword>
<comment type="caution">
    <text evidence="9">The sequence shown here is derived from an EMBL/GenBank/DDBJ whole genome shotgun (WGS) entry which is preliminary data.</text>
</comment>
<keyword evidence="10" id="KW-1185">Reference proteome</keyword>
<evidence type="ECO:0000256" key="5">
    <source>
        <dbReference type="ARBA" id="ARBA00023136"/>
    </source>
</evidence>
<evidence type="ECO:0000256" key="4">
    <source>
        <dbReference type="ARBA" id="ARBA00022989"/>
    </source>
</evidence>
<evidence type="ECO:0000256" key="7">
    <source>
        <dbReference type="SAM" id="Phobius"/>
    </source>
</evidence>
<dbReference type="Gene3D" id="1.20.1250.20">
    <property type="entry name" value="MFS general substrate transporter like domains"/>
    <property type="match status" value="1"/>
</dbReference>
<keyword evidence="2" id="KW-0813">Transport</keyword>
<dbReference type="OrthoDB" id="419616at2759"/>
<feature type="transmembrane region" description="Helical" evidence="7">
    <location>
        <begin position="179"/>
        <end position="202"/>
    </location>
</feature>
<feature type="domain" description="Major facilitator superfamily (MFS) profile" evidence="8">
    <location>
        <begin position="53"/>
        <end position="482"/>
    </location>
</feature>
<evidence type="ECO:0000256" key="3">
    <source>
        <dbReference type="ARBA" id="ARBA00022692"/>
    </source>
</evidence>
<organism evidence="9 10">
    <name type="scientific">Naematelia encephala</name>
    <dbReference type="NCBI Taxonomy" id="71784"/>
    <lineage>
        <taxon>Eukaryota</taxon>
        <taxon>Fungi</taxon>
        <taxon>Dikarya</taxon>
        <taxon>Basidiomycota</taxon>
        <taxon>Agaricomycotina</taxon>
        <taxon>Tremellomycetes</taxon>
        <taxon>Tremellales</taxon>
        <taxon>Naemateliaceae</taxon>
        <taxon>Naematelia</taxon>
    </lineage>
</organism>
<evidence type="ECO:0000259" key="8">
    <source>
        <dbReference type="PROSITE" id="PS50850"/>
    </source>
</evidence>
<accession>A0A1Y2BFC9</accession>
<protein>
    <submittedName>
        <fullName evidence="9">Major facilitator superfamily domain-containing protein</fullName>
    </submittedName>
</protein>
<dbReference type="EMBL" id="MCFC01000006">
    <property type="protein sequence ID" value="ORY33522.1"/>
    <property type="molecule type" value="Genomic_DNA"/>
</dbReference>
<dbReference type="PANTHER" id="PTHR23504:SF15">
    <property type="entry name" value="MAJOR FACILITATOR SUPERFAMILY (MFS) PROFILE DOMAIN-CONTAINING PROTEIN"/>
    <property type="match status" value="1"/>
</dbReference>
<feature type="compositionally biased region" description="Low complexity" evidence="6">
    <location>
        <begin position="1"/>
        <end position="17"/>
    </location>
</feature>
<dbReference type="Proteomes" id="UP000193986">
    <property type="component" value="Unassembled WGS sequence"/>
</dbReference>
<feature type="transmembrane region" description="Helical" evidence="7">
    <location>
        <begin position="277"/>
        <end position="301"/>
    </location>
</feature>
<evidence type="ECO:0000256" key="1">
    <source>
        <dbReference type="ARBA" id="ARBA00004141"/>
    </source>
</evidence>
<evidence type="ECO:0000256" key="2">
    <source>
        <dbReference type="ARBA" id="ARBA00022448"/>
    </source>
</evidence>
<evidence type="ECO:0000313" key="10">
    <source>
        <dbReference type="Proteomes" id="UP000193986"/>
    </source>
</evidence>
<dbReference type="GO" id="GO:0016020">
    <property type="term" value="C:membrane"/>
    <property type="evidence" value="ECO:0007669"/>
    <property type="project" value="UniProtKB-SubCell"/>
</dbReference>
<feature type="region of interest" description="Disordered" evidence="6">
    <location>
        <begin position="1"/>
        <end position="41"/>
    </location>
</feature>
<sequence>MESSTSSPLSRSSSPLRIVHDHPPPPKHHSQSHSHSPISSPDELKAPPINWFLLMPVLLIRVADAMSYAVIFPFITEMITSFDVPRERIGLYSGLGEGSLMLTEACLATTWAKIADKYGRRPAMLWGFFGVVLAAPMVGFSKSVWAVIFWRGLFGAGPSGIVPKILISEMAHPLNRSKIFSVSSPSFYVGLLLGTFIGGELANPYGRLPGWLGGQTEFWKKWPYALPCLVTGAMGVIALIVGALCLPETRPIALDHNDDVGGEKRASKGKVGDCLRVPGFVLITTVFCLFQITTMCFDGIFTVMTYTPADRGGLELPVDNIGILFSIGSLMYIILTPILLPRLEKRLGAVQALIYVFSIWLVITLLIPVLQWAAGRARGLMWVLLLTQLLMKVFGNFAWPMLDVLCIVVFDDCPELLAMGSAISLIAGAFGRAAGPAISGWLYSISTTYPAGTLGRQCAWLAMLAFCIPPLILIRFVPGDGYSKRPDKEAIGYESLPMIEEGRLSEWEERDEHRGRDSSEVRMASGRELHESGVELEDRAEGGHHFAHQ</sequence>
<evidence type="ECO:0000313" key="9">
    <source>
        <dbReference type="EMBL" id="ORY33522.1"/>
    </source>
</evidence>
<gene>
    <name evidence="9" type="ORF">BCR39DRAFT_520675</name>
</gene>
<evidence type="ECO:0000256" key="6">
    <source>
        <dbReference type="SAM" id="MobiDB-lite"/>
    </source>
</evidence>
<feature type="region of interest" description="Disordered" evidence="6">
    <location>
        <begin position="504"/>
        <end position="549"/>
    </location>
</feature>
<dbReference type="InterPro" id="IPR020846">
    <property type="entry name" value="MFS_dom"/>
</dbReference>
<dbReference type="PROSITE" id="PS50850">
    <property type="entry name" value="MFS"/>
    <property type="match status" value="1"/>
</dbReference>
<dbReference type="AlphaFoldDB" id="A0A1Y2BFC9"/>
<dbReference type="PANTHER" id="PTHR23504">
    <property type="entry name" value="MAJOR FACILITATOR SUPERFAMILY DOMAIN-CONTAINING PROTEIN 10"/>
    <property type="match status" value="1"/>
</dbReference>
<feature type="transmembrane region" description="Helical" evidence="7">
    <location>
        <begin position="380"/>
        <end position="410"/>
    </location>
</feature>
<feature type="transmembrane region" description="Helical" evidence="7">
    <location>
        <begin position="123"/>
        <end position="141"/>
    </location>
</feature>
<dbReference type="SUPFAM" id="SSF103473">
    <property type="entry name" value="MFS general substrate transporter"/>
    <property type="match status" value="1"/>
</dbReference>
<feature type="transmembrane region" description="Helical" evidence="7">
    <location>
        <begin position="352"/>
        <end position="374"/>
    </location>
</feature>
<proteinExistence type="predicted"/>
<feature type="transmembrane region" description="Helical" evidence="7">
    <location>
        <begin position="147"/>
        <end position="167"/>
    </location>
</feature>
<keyword evidence="5 7" id="KW-0472">Membrane</keyword>
<comment type="subcellular location">
    <subcellularLocation>
        <location evidence="1">Membrane</location>
        <topology evidence="1">Multi-pass membrane protein</topology>
    </subcellularLocation>
</comment>
<dbReference type="InParanoid" id="A0A1Y2BFC9"/>
<feature type="transmembrane region" description="Helical" evidence="7">
    <location>
        <begin position="459"/>
        <end position="478"/>
    </location>
</feature>
<keyword evidence="3 7" id="KW-0812">Transmembrane</keyword>
<feature type="transmembrane region" description="Helical" evidence="7">
    <location>
        <begin position="321"/>
        <end position="340"/>
    </location>
</feature>
<feature type="transmembrane region" description="Helical" evidence="7">
    <location>
        <begin position="51"/>
        <end position="76"/>
    </location>
</feature>
<dbReference type="GO" id="GO:0022857">
    <property type="term" value="F:transmembrane transporter activity"/>
    <property type="evidence" value="ECO:0007669"/>
    <property type="project" value="InterPro"/>
</dbReference>
<dbReference type="Pfam" id="PF07690">
    <property type="entry name" value="MFS_1"/>
    <property type="match status" value="1"/>
</dbReference>
<reference evidence="9 10" key="1">
    <citation type="submission" date="2016-07" db="EMBL/GenBank/DDBJ databases">
        <title>Pervasive Adenine N6-methylation of Active Genes in Fungi.</title>
        <authorList>
            <consortium name="DOE Joint Genome Institute"/>
            <person name="Mondo S.J."/>
            <person name="Dannebaum R.O."/>
            <person name="Kuo R.C."/>
            <person name="Labutti K."/>
            <person name="Haridas S."/>
            <person name="Kuo A."/>
            <person name="Salamov A."/>
            <person name="Ahrendt S.R."/>
            <person name="Lipzen A."/>
            <person name="Sullivan W."/>
            <person name="Andreopoulos W.B."/>
            <person name="Clum A."/>
            <person name="Lindquist E."/>
            <person name="Daum C."/>
            <person name="Ramamoorthy G.K."/>
            <person name="Gryganskyi A."/>
            <person name="Culley D."/>
            <person name="Magnuson J.K."/>
            <person name="James T.Y."/>
            <person name="O'Malley M.A."/>
            <person name="Stajich J.E."/>
            <person name="Spatafora J.W."/>
            <person name="Visel A."/>
            <person name="Grigoriev I.V."/>
        </authorList>
    </citation>
    <scope>NUCLEOTIDE SEQUENCE [LARGE SCALE GENOMIC DNA]</scope>
    <source>
        <strain evidence="9 10">68-887.2</strain>
    </source>
</reference>
<name>A0A1Y2BFC9_9TREE</name>
<dbReference type="InterPro" id="IPR011701">
    <property type="entry name" value="MFS"/>
</dbReference>